<dbReference type="SUPFAM" id="SSF54427">
    <property type="entry name" value="NTF2-like"/>
    <property type="match status" value="1"/>
</dbReference>
<evidence type="ECO:0000259" key="6">
    <source>
        <dbReference type="PROSITE" id="PS50177"/>
    </source>
</evidence>
<dbReference type="InterPro" id="IPR009060">
    <property type="entry name" value="UBA-like_sf"/>
</dbReference>
<gene>
    <name evidence="8" type="primary">LOC113519332</name>
</gene>
<feature type="domain" description="NTF2" evidence="6">
    <location>
        <begin position="298"/>
        <end position="456"/>
    </location>
</feature>
<dbReference type="Gene3D" id="3.10.450.50">
    <property type="match status" value="1"/>
</dbReference>
<dbReference type="InterPro" id="IPR057125">
    <property type="entry name" value="NXF1/2/3/5-like_LRR"/>
</dbReference>
<dbReference type="Pfam" id="PF24048">
    <property type="entry name" value="LRR_NXF1-5"/>
    <property type="match status" value="1"/>
</dbReference>
<protein>
    <submittedName>
        <fullName evidence="8">Nuclear RNA export factor 1-like</fullName>
    </submittedName>
</protein>
<dbReference type="InterPro" id="IPR032675">
    <property type="entry name" value="LRR_dom_sf"/>
</dbReference>
<keyword evidence="7" id="KW-1185">Reference proteome</keyword>
<dbReference type="InterPro" id="IPR018222">
    <property type="entry name" value="Nuclear_transport_factor_2_euk"/>
</dbReference>
<evidence type="ECO:0000256" key="2">
    <source>
        <dbReference type="ARBA" id="ARBA00009285"/>
    </source>
</evidence>
<dbReference type="Pfam" id="PF22602">
    <property type="entry name" value="NXF_NTF2"/>
    <property type="match status" value="1"/>
</dbReference>
<dbReference type="SUPFAM" id="SSF46934">
    <property type="entry name" value="UBA-like"/>
    <property type="match status" value="1"/>
</dbReference>
<dbReference type="InterPro" id="IPR002075">
    <property type="entry name" value="NTF2_dom"/>
</dbReference>
<dbReference type="Gene3D" id="1.10.8.10">
    <property type="entry name" value="DNA helicase RuvA subunit, C-terminal domain"/>
    <property type="match status" value="1"/>
</dbReference>
<dbReference type="RefSeq" id="XP_052754075.1">
    <property type="nucleotide sequence ID" value="XM_052898115.1"/>
</dbReference>
<evidence type="ECO:0000313" key="7">
    <source>
        <dbReference type="Proteomes" id="UP001652740"/>
    </source>
</evidence>
<comment type="subcellular location">
    <subcellularLocation>
        <location evidence="1">Nucleus</location>
    </subcellularLocation>
</comment>
<evidence type="ECO:0000256" key="1">
    <source>
        <dbReference type="ARBA" id="ARBA00004123"/>
    </source>
</evidence>
<keyword evidence="5" id="KW-0539">Nucleus</keyword>
<evidence type="ECO:0000256" key="4">
    <source>
        <dbReference type="ARBA" id="ARBA00022816"/>
    </source>
</evidence>
<dbReference type="PANTHER" id="PTHR10662:SF22">
    <property type="entry name" value="NUCLEAR RNA EXPORT FACTOR 1"/>
    <property type="match status" value="1"/>
</dbReference>
<dbReference type="PROSITE" id="PS50177">
    <property type="entry name" value="NTF2_DOMAIN"/>
    <property type="match status" value="1"/>
</dbReference>
<proteinExistence type="inferred from homology"/>
<name>A0ABM3MS62_GALME</name>
<evidence type="ECO:0000256" key="3">
    <source>
        <dbReference type="ARBA" id="ARBA00022448"/>
    </source>
</evidence>
<evidence type="ECO:0000256" key="5">
    <source>
        <dbReference type="ARBA" id="ARBA00023242"/>
    </source>
</evidence>
<reference evidence="8" key="1">
    <citation type="submission" date="2025-08" db="UniProtKB">
        <authorList>
            <consortium name="RefSeq"/>
        </authorList>
    </citation>
    <scope>IDENTIFICATION</scope>
    <source>
        <tissue evidence="8">Whole larvae</tissue>
    </source>
</reference>
<dbReference type="InterPro" id="IPR030217">
    <property type="entry name" value="NXF_fam"/>
</dbReference>
<dbReference type="SUPFAM" id="SSF52058">
    <property type="entry name" value="L domain-like"/>
    <property type="match status" value="1"/>
</dbReference>
<accession>A0ABM3MS62</accession>
<keyword evidence="4" id="KW-0509">mRNA transport</keyword>
<keyword evidence="3" id="KW-0813">Transport</keyword>
<dbReference type="Proteomes" id="UP001652740">
    <property type="component" value="Unplaced"/>
</dbReference>
<evidence type="ECO:0000313" key="8">
    <source>
        <dbReference type="RefSeq" id="XP_052754075.1"/>
    </source>
</evidence>
<dbReference type="Gene3D" id="3.80.10.10">
    <property type="entry name" value="Ribonuclease Inhibitor"/>
    <property type="match status" value="1"/>
</dbReference>
<comment type="similarity">
    <text evidence="2">Belongs to the NXF family.</text>
</comment>
<organism evidence="7 8">
    <name type="scientific">Galleria mellonella</name>
    <name type="common">Greater wax moth</name>
    <dbReference type="NCBI Taxonomy" id="7137"/>
    <lineage>
        <taxon>Eukaryota</taxon>
        <taxon>Metazoa</taxon>
        <taxon>Ecdysozoa</taxon>
        <taxon>Arthropoda</taxon>
        <taxon>Hexapoda</taxon>
        <taxon>Insecta</taxon>
        <taxon>Pterygota</taxon>
        <taxon>Neoptera</taxon>
        <taxon>Endopterygota</taxon>
        <taxon>Lepidoptera</taxon>
        <taxon>Glossata</taxon>
        <taxon>Ditrysia</taxon>
        <taxon>Pyraloidea</taxon>
        <taxon>Pyralidae</taxon>
        <taxon>Galleriinae</taxon>
        <taxon>Galleria</taxon>
    </lineage>
</organism>
<sequence length="555" mass="65111">MNTRKYQLDNYTKFLLTRNTATSALTNHIEICLSNEEDISKHYFHKFMVHNWSASARMLFDTMSEYYSTTLIPVNYTSQGDIASFYSSSLTFVLKIIKFNFMFPFQRNMYNVDILLNDKTSVQCFENRVSVEDIVSSVVSNRFNEKLELDLSNICSDPEFVERKICFYKIGLLNNFKILMIRMGRDAKILNLSYNNLSELPNDIMNFFTKGNLVAINLSYNNIMSLADIHRPSSKIEKIWLEGNPVCEDIDPEVYVKQLIVKFPRVTEIDGIKLYSHGFMYPFSRNYMMTNEKYSKMVVEKFLTLYYSHYDTCPRKIDSFYDKGAVLTISTSFNESEQQKLNACYKHYTRNVLDPEKRKLVLAYKKYYTKENAIYNALNSFPASTHDPATFCVDVPIHNKDMLMIVIDGIYREKDEKNFTSENTYLYFQFRRTFMFKILTNLNKQEYLITHDMFSISSATKEQIENSFKIPIRNMNILALTNPDPEEIETVSKAFSHLTQLKKEEAKLRLKANDWDFKKTLQIFMAELRADKISEDRFIMDGDDFSDISTLSDVD</sequence>
<dbReference type="GeneID" id="113519332"/>
<dbReference type="InterPro" id="IPR032710">
    <property type="entry name" value="NTF2-like_dom_sf"/>
</dbReference>
<dbReference type="PANTHER" id="PTHR10662">
    <property type="entry name" value="NUCLEAR RNA EXPORT FACTOR"/>
    <property type="match status" value="1"/>
</dbReference>